<dbReference type="Proteomes" id="UP000295418">
    <property type="component" value="Unassembled WGS sequence"/>
</dbReference>
<evidence type="ECO:0000313" key="3">
    <source>
        <dbReference type="EMBL" id="TCZ78850.1"/>
    </source>
</evidence>
<dbReference type="Pfam" id="PF01522">
    <property type="entry name" value="Polysacc_deac_1"/>
    <property type="match status" value="1"/>
</dbReference>
<comment type="caution">
    <text evidence="3">The sequence shown here is derived from an EMBL/GenBank/DDBJ whole genome shotgun (WGS) entry which is preliminary data.</text>
</comment>
<name>A0A4R4EI23_9BACL</name>
<dbReference type="CDD" id="cd10959">
    <property type="entry name" value="CE4_NodB_like_3"/>
    <property type="match status" value="1"/>
</dbReference>
<keyword evidence="1" id="KW-0812">Transmembrane</keyword>
<evidence type="ECO:0000256" key="1">
    <source>
        <dbReference type="SAM" id="Phobius"/>
    </source>
</evidence>
<dbReference type="RefSeq" id="WP_132417300.1">
    <property type="nucleotide sequence ID" value="NZ_SKFG01000004.1"/>
</dbReference>
<dbReference type="PANTHER" id="PTHR10587">
    <property type="entry name" value="GLYCOSYL TRANSFERASE-RELATED"/>
    <property type="match status" value="1"/>
</dbReference>
<sequence length="441" mass="51360">MQNLINILIFPFVTIYMLVPYFITRIFGYGVFSKGVKSKQIAFTFDDGPDPRYTPELLELLKENNMKATFFVLGSKAEKYPELIRRIYDEGHQIGIHNYTHKSNWIMTPWKVKRMQVERTADIVEQIIGERPIYYRPPWGILNIGDFISLRKDYRIILWSVMPRDWNQKVGVEKLKRRLIKNIKPGSIILLHDSGDTLGADEGAPRNMLDGLALAIENLKSRGYTSVRIDHLMDRTYNNPFNKLRWSKRLLIKLWFAWDALFCKLFRVRVVNEKYPFIKVRLRKYTSSKPLALSDGEMFVKGDTVAELHFDNKMLVRMSLESKNSTRLATQMVRQAQHTFPRILHKIEVDPKYRNVKGLYGITMINRGVEHLGFTVTDLPKGLFASMTQIYLKILMSVLHPDGNDRLKTRSDMLVPKTLGMSHKHLAELYSLSKTDMIKEG</sequence>
<gene>
    <name evidence="3" type="ORF">E0485_07180</name>
</gene>
<dbReference type="Pfam" id="PF22790">
    <property type="entry name" value="YkoP"/>
    <property type="match status" value="1"/>
</dbReference>
<keyword evidence="1" id="KW-0472">Membrane</keyword>
<protein>
    <submittedName>
        <fullName evidence="3">Polysaccharide deacetylase family protein</fullName>
    </submittedName>
</protein>
<keyword evidence="1" id="KW-1133">Transmembrane helix</keyword>
<dbReference type="EMBL" id="SKFG01000004">
    <property type="protein sequence ID" value="TCZ78850.1"/>
    <property type="molecule type" value="Genomic_DNA"/>
</dbReference>
<dbReference type="Gene3D" id="3.20.20.370">
    <property type="entry name" value="Glycoside hydrolase/deacetylase"/>
    <property type="match status" value="1"/>
</dbReference>
<evidence type="ECO:0000313" key="4">
    <source>
        <dbReference type="Proteomes" id="UP000295418"/>
    </source>
</evidence>
<dbReference type="GO" id="GO:0005975">
    <property type="term" value="P:carbohydrate metabolic process"/>
    <property type="evidence" value="ECO:0007669"/>
    <property type="project" value="InterPro"/>
</dbReference>
<dbReference type="OrthoDB" id="2649545at2"/>
<dbReference type="PROSITE" id="PS51677">
    <property type="entry name" value="NODB"/>
    <property type="match status" value="1"/>
</dbReference>
<reference evidence="3 4" key="1">
    <citation type="submission" date="2019-03" db="EMBL/GenBank/DDBJ databases">
        <authorList>
            <person name="Kim M.K.M."/>
        </authorList>
    </citation>
    <scope>NUCLEOTIDE SEQUENCE [LARGE SCALE GENOMIC DNA]</scope>
    <source>
        <strain evidence="3 4">18JY21-1</strain>
    </source>
</reference>
<dbReference type="InterPro" id="IPR054467">
    <property type="entry name" value="YkoP-like_dom"/>
</dbReference>
<dbReference type="InterPro" id="IPR050248">
    <property type="entry name" value="Polysacc_deacetylase_ArnD"/>
</dbReference>
<dbReference type="InterPro" id="IPR011330">
    <property type="entry name" value="Glyco_hydro/deAcase_b/a-brl"/>
</dbReference>
<feature type="domain" description="NodB homology" evidence="2">
    <location>
        <begin position="39"/>
        <end position="227"/>
    </location>
</feature>
<dbReference type="InterPro" id="IPR002509">
    <property type="entry name" value="NODB_dom"/>
</dbReference>
<proteinExistence type="predicted"/>
<dbReference type="SUPFAM" id="SSF88713">
    <property type="entry name" value="Glycoside hydrolase/deacetylase"/>
    <property type="match status" value="1"/>
</dbReference>
<dbReference type="GO" id="GO:0016810">
    <property type="term" value="F:hydrolase activity, acting on carbon-nitrogen (but not peptide) bonds"/>
    <property type="evidence" value="ECO:0007669"/>
    <property type="project" value="InterPro"/>
</dbReference>
<dbReference type="AlphaFoldDB" id="A0A4R4EI23"/>
<dbReference type="PANTHER" id="PTHR10587:SF137">
    <property type="entry name" value="4-DEOXY-4-FORMAMIDO-L-ARABINOSE-PHOSPHOUNDECAPRENOL DEFORMYLASE ARND-RELATED"/>
    <property type="match status" value="1"/>
</dbReference>
<evidence type="ECO:0000259" key="2">
    <source>
        <dbReference type="PROSITE" id="PS51677"/>
    </source>
</evidence>
<organism evidence="3 4">
    <name type="scientific">Paenibacillus albiflavus</name>
    <dbReference type="NCBI Taxonomy" id="2545760"/>
    <lineage>
        <taxon>Bacteria</taxon>
        <taxon>Bacillati</taxon>
        <taxon>Bacillota</taxon>
        <taxon>Bacilli</taxon>
        <taxon>Bacillales</taxon>
        <taxon>Paenibacillaceae</taxon>
        <taxon>Paenibacillus</taxon>
    </lineage>
</organism>
<keyword evidence="4" id="KW-1185">Reference proteome</keyword>
<feature type="transmembrane region" description="Helical" evidence="1">
    <location>
        <begin position="7"/>
        <end position="32"/>
    </location>
</feature>
<accession>A0A4R4EI23</accession>